<dbReference type="EMBL" id="CAJVPQ010003033">
    <property type="protein sequence ID" value="CAG8616044.1"/>
    <property type="molecule type" value="Genomic_DNA"/>
</dbReference>
<proteinExistence type="predicted"/>
<dbReference type="Proteomes" id="UP000789570">
    <property type="component" value="Unassembled WGS sequence"/>
</dbReference>
<organism evidence="1 2">
    <name type="scientific">Funneliformis caledonium</name>
    <dbReference type="NCBI Taxonomy" id="1117310"/>
    <lineage>
        <taxon>Eukaryota</taxon>
        <taxon>Fungi</taxon>
        <taxon>Fungi incertae sedis</taxon>
        <taxon>Mucoromycota</taxon>
        <taxon>Glomeromycotina</taxon>
        <taxon>Glomeromycetes</taxon>
        <taxon>Glomerales</taxon>
        <taxon>Glomeraceae</taxon>
        <taxon>Funneliformis</taxon>
    </lineage>
</organism>
<reference evidence="1" key="1">
    <citation type="submission" date="2021-06" db="EMBL/GenBank/DDBJ databases">
        <authorList>
            <person name="Kallberg Y."/>
            <person name="Tangrot J."/>
            <person name="Rosling A."/>
        </authorList>
    </citation>
    <scope>NUCLEOTIDE SEQUENCE</scope>
    <source>
        <strain evidence="1">UK204</strain>
    </source>
</reference>
<evidence type="ECO:0000313" key="1">
    <source>
        <dbReference type="EMBL" id="CAG8616044.1"/>
    </source>
</evidence>
<sequence>MSVEQRMEAIAKCTVLVVWIVESVEQRMEAIAKRTVLVEEHTITVT</sequence>
<gene>
    <name evidence="1" type="ORF">FCALED_LOCUS9312</name>
</gene>
<keyword evidence="2" id="KW-1185">Reference proteome</keyword>
<dbReference type="AlphaFoldDB" id="A0A9N9CYD0"/>
<comment type="caution">
    <text evidence="1">The sequence shown here is derived from an EMBL/GenBank/DDBJ whole genome shotgun (WGS) entry which is preliminary data.</text>
</comment>
<evidence type="ECO:0000313" key="2">
    <source>
        <dbReference type="Proteomes" id="UP000789570"/>
    </source>
</evidence>
<name>A0A9N9CYD0_9GLOM</name>
<accession>A0A9N9CYD0</accession>
<protein>
    <submittedName>
        <fullName evidence="1">8249_t:CDS:1</fullName>
    </submittedName>
</protein>